<organism evidence="1 2">
    <name type="scientific">Corynebacterium phoceense</name>
    <dbReference type="NCBI Taxonomy" id="1686286"/>
    <lineage>
        <taxon>Bacteria</taxon>
        <taxon>Bacillati</taxon>
        <taxon>Actinomycetota</taxon>
        <taxon>Actinomycetes</taxon>
        <taxon>Mycobacteriales</taxon>
        <taxon>Corynebacteriaceae</taxon>
        <taxon>Corynebacterium</taxon>
    </lineage>
</organism>
<gene>
    <name evidence="1" type="ORF">EJK80_00820</name>
</gene>
<protein>
    <submittedName>
        <fullName evidence="1">Uncharacterized protein</fullName>
    </submittedName>
</protein>
<keyword evidence="2" id="KW-1185">Reference proteome</keyword>
<comment type="caution">
    <text evidence="1">The sequence shown here is derived from an EMBL/GenBank/DDBJ whole genome shotgun (WGS) entry which is preliminary data.</text>
</comment>
<dbReference type="RefSeq" id="WP_066492173.1">
    <property type="nucleotide sequence ID" value="NZ_VHIR01000001.1"/>
</dbReference>
<sequence>MNQALVYRRRRVAAGAAAALLVVLGFGVFGSHGEVPVQGDQLGPDVEESREAYIARVADSLADVDEDRYALVSFTAPLTAQQASDALADVPRVSAMIVGAASPVPLAEPVAGVTRADVFELEFRRIDTAIAGIGELKNPRTISAVVVYADGDVLRSLAARDEVVVVDAAPADAAWGSFGIRPLGSAG</sequence>
<evidence type="ECO:0000313" key="2">
    <source>
        <dbReference type="Proteomes" id="UP000318080"/>
    </source>
</evidence>
<dbReference type="AlphaFoldDB" id="A0A540RA82"/>
<accession>A0A540RA82</accession>
<proteinExistence type="predicted"/>
<dbReference type="Proteomes" id="UP000318080">
    <property type="component" value="Unassembled WGS sequence"/>
</dbReference>
<reference evidence="1 2" key="1">
    <citation type="submission" date="2019-06" db="EMBL/GenBank/DDBJ databases">
        <title>Draft genome of C. phoceense Strain 272.</title>
        <authorList>
            <person name="Pacheco L.G.C."/>
            <person name="Barberis C.M."/>
            <person name="Almuzara M.N."/>
            <person name="Traglia G.M."/>
            <person name="Santos C.S."/>
            <person name="Rocha D.J.P.G."/>
            <person name="Aguiar E.R.G.R."/>
            <person name="Vay C.A."/>
        </authorList>
    </citation>
    <scope>NUCLEOTIDE SEQUENCE [LARGE SCALE GENOMIC DNA]</scope>
    <source>
        <strain evidence="1 2">272</strain>
    </source>
</reference>
<dbReference type="EMBL" id="VHIR01000001">
    <property type="protein sequence ID" value="TQE44659.1"/>
    <property type="molecule type" value="Genomic_DNA"/>
</dbReference>
<evidence type="ECO:0000313" key="1">
    <source>
        <dbReference type="EMBL" id="TQE44659.1"/>
    </source>
</evidence>
<name>A0A540RA82_9CORY</name>